<dbReference type="eggNOG" id="ENOG502SHEA">
    <property type="taxonomic scope" value="Eukaryota"/>
</dbReference>
<protein>
    <submittedName>
        <fullName evidence="2">Uncharacterized protein</fullName>
    </submittedName>
</protein>
<dbReference type="Proteomes" id="UP000054988">
    <property type="component" value="Unassembled WGS sequence"/>
</dbReference>
<feature type="region of interest" description="Disordered" evidence="1">
    <location>
        <begin position="560"/>
        <end position="591"/>
    </location>
</feature>
<name>A0A0W0FCS5_MONRR</name>
<proteinExistence type="predicted"/>
<evidence type="ECO:0000256" key="1">
    <source>
        <dbReference type="SAM" id="MobiDB-lite"/>
    </source>
</evidence>
<evidence type="ECO:0000313" key="3">
    <source>
        <dbReference type="Proteomes" id="UP000054988"/>
    </source>
</evidence>
<dbReference type="AlphaFoldDB" id="A0A0W0FCS5"/>
<reference evidence="2 3" key="1">
    <citation type="submission" date="2015-12" db="EMBL/GenBank/DDBJ databases">
        <title>Draft genome sequence of Moniliophthora roreri, the causal agent of frosty pod rot of cacao.</title>
        <authorList>
            <person name="Aime M.C."/>
            <person name="Diaz-Valderrama J.R."/>
            <person name="Kijpornyongpan T."/>
            <person name="Phillips-Mora W."/>
        </authorList>
    </citation>
    <scope>NUCLEOTIDE SEQUENCE [LARGE SCALE GENOMIC DNA]</scope>
    <source>
        <strain evidence="2 3">MCA 2952</strain>
    </source>
</reference>
<accession>A0A0W0FCS5</accession>
<sequence length="591" mass="65783">MGPSTLPETDTRLSERQILELVSLNFRRNGATPLDEYFSSFKTDREDVNYAFDDLNSDSQACRRAIEKLQGVSQDGQLVEIGVESDHRAEVRPSDAVDQLTMQCRRYLPHCNVEDVLKWESTSTKDAESGRVAKTCTFTITKPDGSSMSVKTTKKRGVRADTARIAIEQGALDFIASGASEDTSTSASKPDDPIAKIEEAHRISPNSRLAWYRHAERLQKGGKYGYALLVQFCKGSFRVYSTSALWDDEKQARAECASVALQDGIIDYIHSGLDGDPEDPSPSWSNLQHFYESLPQPFPESFGGATAEQIHAVKWLDGAVKQANDVKHAFFIIHNKKEQLFGFVLRLEHAGETKTYMVEPRFKKEKEAKVAVCLQAMSQGVGDYLRALRSSASDVVTNLVRALVRQKILPALEQLCKQNSISTEIKFSNDKGAFGATLKVKLVGNSAQRPKRKYTVPKEYRTKDDAEDAVYCTAARDGLFEFVSPPDHPSQLGNATTLAKEAERALAHEPYEAEPGELIGQSKHRKVPKIPEFGPPFSLSDYKPSWNLPVATVAHLNPHVDPVVPVGRKRSDHSGEDHDERKRKKMKTKDG</sequence>
<evidence type="ECO:0000313" key="2">
    <source>
        <dbReference type="EMBL" id="KTB34123.1"/>
    </source>
</evidence>
<comment type="caution">
    <text evidence="2">The sequence shown here is derived from an EMBL/GenBank/DDBJ whole genome shotgun (WGS) entry which is preliminary data.</text>
</comment>
<dbReference type="EMBL" id="LATX01002120">
    <property type="protein sequence ID" value="KTB34123.1"/>
    <property type="molecule type" value="Genomic_DNA"/>
</dbReference>
<gene>
    <name evidence="2" type="ORF">WG66_13293</name>
</gene>
<organism evidence="2 3">
    <name type="scientific">Moniliophthora roreri</name>
    <name type="common">Frosty pod rot fungus</name>
    <name type="synonym">Monilia roreri</name>
    <dbReference type="NCBI Taxonomy" id="221103"/>
    <lineage>
        <taxon>Eukaryota</taxon>
        <taxon>Fungi</taxon>
        <taxon>Dikarya</taxon>
        <taxon>Basidiomycota</taxon>
        <taxon>Agaricomycotina</taxon>
        <taxon>Agaricomycetes</taxon>
        <taxon>Agaricomycetidae</taxon>
        <taxon>Agaricales</taxon>
        <taxon>Marasmiineae</taxon>
        <taxon>Marasmiaceae</taxon>
        <taxon>Moniliophthora</taxon>
    </lineage>
</organism>
<feature type="compositionally biased region" description="Basic residues" evidence="1">
    <location>
        <begin position="581"/>
        <end position="591"/>
    </location>
</feature>